<evidence type="ECO:0000313" key="15">
    <source>
        <dbReference type="EMBL" id="RWS08867.1"/>
    </source>
</evidence>
<comment type="catalytic activity">
    <reaction evidence="5">
        <text>a 1,2-diacyl-sn-glycerol + H2O = a 2-acylglycerol + a fatty acid + H(+)</text>
        <dbReference type="Rhea" id="RHEA:33275"/>
        <dbReference type="ChEBI" id="CHEBI:15377"/>
        <dbReference type="ChEBI" id="CHEBI:15378"/>
        <dbReference type="ChEBI" id="CHEBI:17389"/>
        <dbReference type="ChEBI" id="CHEBI:17815"/>
        <dbReference type="ChEBI" id="CHEBI:28868"/>
        <dbReference type="EC" id="3.1.1.116"/>
    </reaction>
</comment>
<accession>A0A3S3NK91</accession>
<evidence type="ECO:0000256" key="7">
    <source>
        <dbReference type="ARBA" id="ARBA00044064"/>
    </source>
</evidence>
<dbReference type="EMBL" id="NCKU01002747">
    <property type="protein sequence ID" value="RWS08867.1"/>
    <property type="molecule type" value="Genomic_DNA"/>
</dbReference>
<reference evidence="13" key="2">
    <citation type="submission" date="2018-11" db="EMBL/GenBank/DDBJ databases">
        <title>Trombidioid mite genomics.</title>
        <authorList>
            <person name="Dong X."/>
        </authorList>
    </citation>
    <scope>NUCLEOTIDE SEQUENCE</scope>
    <source>
        <strain evidence="13">UoL-WK</strain>
    </source>
</reference>
<comment type="catalytic activity">
    <reaction evidence="10">
        <text>1-octadecanoyl-2-(9Z-octadecenoyl)-sn-glycerol + H2O = 2-(9Z-octadecenoyl)-glycerol + octadecanoate + H(+)</text>
        <dbReference type="Rhea" id="RHEA:77103"/>
        <dbReference type="ChEBI" id="CHEBI:15377"/>
        <dbReference type="ChEBI" id="CHEBI:15378"/>
        <dbReference type="ChEBI" id="CHEBI:25629"/>
        <dbReference type="ChEBI" id="CHEBI:73990"/>
        <dbReference type="ChEBI" id="CHEBI:75468"/>
    </reaction>
</comment>
<dbReference type="InterPro" id="IPR000073">
    <property type="entry name" value="AB_hydrolase_1"/>
</dbReference>
<organism evidence="13 16">
    <name type="scientific">Dinothrombium tinctorium</name>
    <dbReference type="NCBI Taxonomy" id="1965070"/>
    <lineage>
        <taxon>Eukaryota</taxon>
        <taxon>Metazoa</taxon>
        <taxon>Ecdysozoa</taxon>
        <taxon>Arthropoda</taxon>
        <taxon>Chelicerata</taxon>
        <taxon>Arachnida</taxon>
        <taxon>Acari</taxon>
        <taxon>Acariformes</taxon>
        <taxon>Trombidiformes</taxon>
        <taxon>Prostigmata</taxon>
        <taxon>Anystina</taxon>
        <taxon>Parasitengona</taxon>
        <taxon>Trombidioidea</taxon>
        <taxon>Trombidiidae</taxon>
        <taxon>Dinothrombium</taxon>
    </lineage>
</organism>
<comment type="catalytic activity">
    <reaction evidence="6">
        <text>a 1,3-diacyl-sn-glycerol + H2O = a 1-acyl-sn-glycerol + a fatty acid + H(+)</text>
        <dbReference type="Rhea" id="RHEA:38503"/>
        <dbReference type="ChEBI" id="CHEBI:15377"/>
        <dbReference type="ChEBI" id="CHEBI:15378"/>
        <dbReference type="ChEBI" id="CHEBI:28868"/>
        <dbReference type="ChEBI" id="CHEBI:64683"/>
        <dbReference type="ChEBI" id="CHEBI:77272"/>
    </reaction>
</comment>
<evidence type="ECO:0000256" key="5">
    <source>
        <dbReference type="ARBA" id="ARBA00043667"/>
    </source>
</evidence>
<dbReference type="EC" id="3.1.1.116" evidence="3"/>
<proteinExistence type="inferred from homology"/>
<dbReference type="EMBL" id="NCKU01005563">
    <property type="protein sequence ID" value="RWS04417.1"/>
    <property type="molecule type" value="Genomic_DNA"/>
</dbReference>
<evidence type="ECO:0000256" key="6">
    <source>
        <dbReference type="ARBA" id="ARBA00043742"/>
    </source>
</evidence>
<gene>
    <name evidence="14" type="ORF">B4U79_16415</name>
    <name evidence="13" type="ORF">B4U79_16421</name>
    <name evidence="15" type="ORF">B4U79_17742</name>
</gene>
<evidence type="ECO:0000256" key="10">
    <source>
        <dbReference type="ARBA" id="ARBA00048513"/>
    </source>
</evidence>
<dbReference type="EMBL" id="NCKU01005619">
    <property type="protein sequence ID" value="RWS04348.1"/>
    <property type="molecule type" value="Genomic_DNA"/>
</dbReference>
<evidence type="ECO:0000313" key="14">
    <source>
        <dbReference type="EMBL" id="RWS04417.1"/>
    </source>
</evidence>
<evidence type="ECO:0000259" key="12">
    <source>
        <dbReference type="Pfam" id="PF12697"/>
    </source>
</evidence>
<keyword evidence="2" id="KW-0378">Hydrolase</keyword>
<dbReference type="GO" id="GO:0005739">
    <property type="term" value="C:mitochondrion"/>
    <property type="evidence" value="ECO:0007669"/>
    <property type="project" value="TreeGrafter"/>
</dbReference>
<dbReference type="PANTHER" id="PTHR46118:SF4">
    <property type="entry name" value="PROTEIN ABHD11"/>
    <property type="match status" value="1"/>
</dbReference>
<dbReference type="GO" id="GO:0052689">
    <property type="term" value="F:carboxylic ester hydrolase activity"/>
    <property type="evidence" value="ECO:0007669"/>
    <property type="project" value="TreeGrafter"/>
</dbReference>
<dbReference type="PANTHER" id="PTHR46118">
    <property type="entry name" value="PROTEIN ABHD11"/>
    <property type="match status" value="1"/>
</dbReference>
<dbReference type="STRING" id="1965070.A0A3S3NK91"/>
<evidence type="ECO:0000313" key="16">
    <source>
        <dbReference type="Proteomes" id="UP000285301"/>
    </source>
</evidence>
<comment type="similarity">
    <text evidence="1">Belongs to the AB hydrolase superfamily.</text>
</comment>
<dbReference type="InterPro" id="IPR029058">
    <property type="entry name" value="AB_hydrolase_fold"/>
</dbReference>
<evidence type="ECO:0000256" key="4">
    <source>
        <dbReference type="ARBA" id="ARBA00042703"/>
    </source>
</evidence>
<dbReference type="SUPFAM" id="SSF53474">
    <property type="entry name" value="alpha/beta-Hydrolases"/>
    <property type="match status" value="1"/>
</dbReference>
<comment type="catalytic activity">
    <reaction evidence="9">
        <text>1,2-didecanoylglycerol + H2O = decanoylglycerol + decanoate + H(+)</text>
        <dbReference type="Rhea" id="RHEA:48596"/>
        <dbReference type="ChEBI" id="CHEBI:11152"/>
        <dbReference type="ChEBI" id="CHEBI:15377"/>
        <dbReference type="ChEBI" id="CHEBI:15378"/>
        <dbReference type="ChEBI" id="CHEBI:27689"/>
        <dbReference type="ChEBI" id="CHEBI:90605"/>
    </reaction>
</comment>
<evidence type="ECO:0000256" key="11">
    <source>
        <dbReference type="ARBA" id="ARBA00048919"/>
    </source>
</evidence>
<evidence type="ECO:0000256" key="9">
    <source>
        <dbReference type="ARBA" id="ARBA00048504"/>
    </source>
</evidence>
<comment type="catalytic activity">
    <reaction evidence="8">
        <text>1-octadecanoyl-2-(4Z,7Z,10Z,13Z,16Z,19Z-docosahexaenoyl)-sn-glycerol + H2O = 2-(4Z,7Z,10Z,13Z,16Z,19Z-docosahexaenoyl)-glycerol + octadecanoate + H(+)</text>
        <dbReference type="Rhea" id="RHEA:77107"/>
        <dbReference type="ChEBI" id="CHEBI:15377"/>
        <dbReference type="ChEBI" id="CHEBI:15378"/>
        <dbReference type="ChEBI" id="CHEBI:25629"/>
        <dbReference type="ChEBI" id="CHEBI:77129"/>
        <dbReference type="ChEBI" id="CHEBI:186738"/>
    </reaction>
</comment>
<evidence type="ECO:0000256" key="8">
    <source>
        <dbReference type="ARBA" id="ARBA00048283"/>
    </source>
</evidence>
<dbReference type="Gene3D" id="3.40.50.1820">
    <property type="entry name" value="alpha/beta hydrolase"/>
    <property type="match status" value="1"/>
</dbReference>
<evidence type="ECO:0000256" key="3">
    <source>
        <dbReference type="ARBA" id="ARBA00026104"/>
    </source>
</evidence>
<name>A0A3S3NK91_9ACAR</name>
<comment type="catalytic activity">
    <reaction evidence="11">
        <text>1-octadecanoyl-2-(5Z,8Z,11Z,14Z-eicosatetraenoyl)-sn-glycerol + H2O = 2-(5Z,8Z,11Z,14Z-eicosatetraenoyl)-glycerol + octadecanoate + H(+)</text>
        <dbReference type="Rhea" id="RHEA:38507"/>
        <dbReference type="ChEBI" id="CHEBI:15377"/>
        <dbReference type="ChEBI" id="CHEBI:15378"/>
        <dbReference type="ChEBI" id="CHEBI:25629"/>
        <dbReference type="ChEBI" id="CHEBI:52392"/>
        <dbReference type="ChEBI" id="CHEBI:75728"/>
    </reaction>
</comment>
<sequence>MLKQIRRLFSKLNTTKIFIKNEEYNAVKLDYTSYACGRCDETKFPIFLYHGMMTTKESWSSVVARIAELTNRRIFNLSLRNHGKSTYTTIDGSHISLMALDLKHFMNERRVDKGILLGHSLGGRAMMELAFSNPEMVENLVVVDIGFNVPVKPLNSLYQLCKFLIEFAKKLPPTMCLNEAQKQLRTSLEQQIKDAVVIDVVTGILCKNEGKFEYSFNAEILYESLWKGRVHHLNVNDPFERQCLFVYGNAGFVVEDDFIAIKTVFPKAKFYYMNAGHYLMIEQPDHFSSIVSQFINDSQ</sequence>
<feature type="domain" description="AB hydrolase-1" evidence="12">
    <location>
        <begin position="47"/>
        <end position="145"/>
    </location>
</feature>
<evidence type="ECO:0000313" key="13">
    <source>
        <dbReference type="EMBL" id="RWS04348.1"/>
    </source>
</evidence>
<dbReference type="OrthoDB" id="6424307at2759"/>
<evidence type="ECO:0000256" key="2">
    <source>
        <dbReference type="ARBA" id="ARBA00022801"/>
    </source>
</evidence>
<comment type="caution">
    <text evidence="13">The sequence shown here is derived from an EMBL/GenBank/DDBJ whole genome shotgun (WGS) entry which is preliminary data.</text>
</comment>
<evidence type="ECO:0000256" key="1">
    <source>
        <dbReference type="ARBA" id="ARBA00008645"/>
    </source>
</evidence>
<keyword evidence="16" id="KW-1185">Reference proteome</keyword>
<protein>
    <recommendedName>
        <fullName evidence="7">sn-1-specific diacylglycerol lipase ABHD11</fullName>
        <ecNumber evidence="3">3.1.1.116</ecNumber>
    </recommendedName>
    <alternativeName>
        <fullName evidence="4">Alpha/beta hydrolase domain-containing protein 11</fullName>
    </alternativeName>
</protein>
<dbReference type="Proteomes" id="UP000285301">
    <property type="component" value="Unassembled WGS sequence"/>
</dbReference>
<dbReference type="AlphaFoldDB" id="A0A3S3NK91"/>
<dbReference type="Pfam" id="PF12697">
    <property type="entry name" value="Abhydrolase_6"/>
    <property type="match status" value="1"/>
</dbReference>
<reference evidence="13 16" key="1">
    <citation type="journal article" date="2018" name="Gigascience">
        <title>Genomes of trombidid mites reveal novel predicted allergens and laterally-transferred genes associated with secondary metabolism.</title>
        <authorList>
            <person name="Dong X."/>
            <person name="Chaisiri K."/>
            <person name="Xia D."/>
            <person name="Armstrong S.D."/>
            <person name="Fang Y."/>
            <person name="Donnelly M.J."/>
            <person name="Kadowaki T."/>
            <person name="McGarry J.W."/>
            <person name="Darby A.C."/>
            <person name="Makepeace B.L."/>
        </authorList>
    </citation>
    <scope>NUCLEOTIDE SEQUENCE [LARGE SCALE GENOMIC DNA]</scope>
    <source>
        <strain evidence="13">UoL-WK</strain>
    </source>
</reference>